<evidence type="ECO:0000256" key="1">
    <source>
        <dbReference type="SAM" id="SignalP"/>
    </source>
</evidence>
<organism evidence="2 3">
    <name type="scientific">Selenobaculum gibii</name>
    <dbReference type="NCBI Taxonomy" id="3054208"/>
    <lineage>
        <taxon>Bacteria</taxon>
        <taxon>Bacillati</taxon>
        <taxon>Bacillota</taxon>
        <taxon>Negativicutes</taxon>
        <taxon>Selenomonadales</taxon>
        <taxon>Selenomonadaceae</taxon>
        <taxon>Selenobaculum</taxon>
    </lineage>
</organism>
<sequence>MKRVFSILIILFTCFFSVGHADELEAHYNFLEPSDPINTESEERVGNENSELAMPIVVYSDYDYDYIIDSRQVKKIGHPYREKEKIVDVWVKQEASGNQITFYPSECVMNHYYLRLDKAQMQLVSQVQYDTSGNRSVLLHKNYIEDGWQDVIPMTKEYEMYQAIVKYAK</sequence>
<dbReference type="RefSeq" id="WP_147669398.1">
    <property type="nucleotide sequence ID" value="NZ_CP120678.1"/>
</dbReference>
<evidence type="ECO:0000313" key="2">
    <source>
        <dbReference type="EMBL" id="WIW70743.1"/>
    </source>
</evidence>
<evidence type="ECO:0000313" key="3">
    <source>
        <dbReference type="Proteomes" id="UP001243623"/>
    </source>
</evidence>
<name>A0A9Y2ESC5_9FIRM</name>
<feature type="signal peptide" evidence="1">
    <location>
        <begin position="1"/>
        <end position="21"/>
    </location>
</feature>
<gene>
    <name evidence="2" type="ORF">P3F81_12825</name>
</gene>
<accession>A0A9Y2ESC5</accession>
<keyword evidence="1" id="KW-0732">Signal</keyword>
<dbReference type="KEGG" id="sgbi:P3F81_12825"/>
<protein>
    <submittedName>
        <fullName evidence="2">Uncharacterized protein</fullName>
    </submittedName>
</protein>
<dbReference type="AlphaFoldDB" id="A0A9Y2ESC5"/>
<feature type="chain" id="PRO_5040756918" evidence="1">
    <location>
        <begin position="22"/>
        <end position="169"/>
    </location>
</feature>
<reference evidence="2" key="1">
    <citation type="submission" date="2023-03" db="EMBL/GenBank/DDBJ databases">
        <title>Selenobaculum gbiensis gen. nov. sp. nov., a new bacterium isolated from the gut microbiota of IBD patient.</title>
        <authorList>
            <person name="Yeo S."/>
            <person name="Park H."/>
            <person name="Huh C.S."/>
        </authorList>
    </citation>
    <scope>NUCLEOTIDE SEQUENCE</scope>
    <source>
        <strain evidence="2">ICN-92133</strain>
    </source>
</reference>
<proteinExistence type="predicted"/>
<keyword evidence="3" id="KW-1185">Reference proteome</keyword>
<dbReference type="EMBL" id="CP120678">
    <property type="protein sequence ID" value="WIW70743.1"/>
    <property type="molecule type" value="Genomic_DNA"/>
</dbReference>
<dbReference type="Proteomes" id="UP001243623">
    <property type="component" value="Chromosome"/>
</dbReference>